<proteinExistence type="predicted"/>
<organism evidence="1">
    <name type="scientific">Ophidiomyces ophidiicola</name>
    <dbReference type="NCBI Taxonomy" id="1387563"/>
    <lineage>
        <taxon>Eukaryota</taxon>
        <taxon>Fungi</taxon>
        <taxon>Dikarya</taxon>
        <taxon>Ascomycota</taxon>
        <taxon>Pezizomycotina</taxon>
        <taxon>Eurotiomycetes</taxon>
        <taxon>Eurotiomycetidae</taxon>
        <taxon>Onygenales</taxon>
        <taxon>Onygenaceae</taxon>
        <taxon>Ophidiomyces</taxon>
    </lineage>
</organism>
<name>A0ACB8UQF0_9EURO</name>
<comment type="caution">
    <text evidence="1">The sequence shown here is derived from an EMBL/GenBank/DDBJ whole genome shotgun (WGS) entry which is preliminary data.</text>
</comment>
<dbReference type="EMBL" id="JALBCA010000101">
    <property type="protein sequence ID" value="KAI2383025.1"/>
    <property type="molecule type" value="Genomic_DNA"/>
</dbReference>
<sequence length="281" mass="32590">MPAPNQKLHDTCWAVWQRRYKEECPFLPDKRDIAYRIEFLNVLARAGHSYLFRIQLDGKIYALKLYRLTKPHWRPSRFESNAMGMDPFIVEARTYDYLAEQNLNGIVGPRCYGWLTIPRHQAESLSQTLCIGADWQWRADTAQDPVCGLLLEYIQGTTLDKAFLTAEGAQSLRYQLDQLHNLEIAHGDLLPRNIMVSNDGRALLIDFSGAQLFPQNWYKMKTKDDFLHFTNLEKSTLEFMLFRLQKLKRYQGPKLSNAQSDEEAYGGPISNNVARTFGFEE</sequence>
<protein>
    <submittedName>
        <fullName evidence="1">Uncharacterized protein</fullName>
    </submittedName>
</protein>
<gene>
    <name evidence="1" type="ORF">LOY88_005526</name>
</gene>
<reference evidence="1" key="1">
    <citation type="journal article" date="2022" name="bioRxiv">
        <title>Population genetic analysis of Ophidiomyces ophidiicola, the causative agent of snake fungal disease, indicates recent introductions to the USA.</title>
        <authorList>
            <person name="Ladner J.T."/>
            <person name="Palmer J.M."/>
            <person name="Ettinger C.L."/>
            <person name="Stajich J.E."/>
            <person name="Farrell T.M."/>
            <person name="Glorioso B.M."/>
            <person name="Lawson B."/>
            <person name="Price S.J."/>
            <person name="Stengle A.G."/>
            <person name="Grear D.A."/>
            <person name="Lorch J.M."/>
        </authorList>
    </citation>
    <scope>NUCLEOTIDE SEQUENCE</scope>
    <source>
        <strain evidence="1">NWHC 24266-5</strain>
    </source>
</reference>
<evidence type="ECO:0000313" key="1">
    <source>
        <dbReference type="EMBL" id="KAI2383025.1"/>
    </source>
</evidence>
<accession>A0ACB8UQF0</accession>